<sequence>MRYSTLFFSILATSVACVSANPVLTTFKNSFALAASFDGTIPAYWTGLPHHRRTPFSVSPDGKSAYLAYLDATLKTVHVQQVDTETFTAVGTPFSTPGFEAAGLVAQDDGFALLATVKAAEKTTTEDAPIVSLLRVKGGAEAWRTPLNGPGVNAAAGLTATPDANGDLVYSSASGLYAAYFVVTAYTGNAAGHFGDSIQYVDDTGARQNIPSASTFGCSHNTGIALEAADVPPFASICAEDHGAIWLNTETRYMSGVKIANENTTNGVSGEPMGGMSGSYSNLALFPGTAEYIFAWQSRGAVDLYTDSWMGAPYIQSSPRWLNHNVAIAILASKSKLAGEEASSVVGAKDGDSQVIWLTKTDTVDHENVRVATLNSTLALVTWETLENPTCQPVPMSCTGTFAGTSFQFVDDSGKKVGTEKVDPEVTVSGDMAVINGKICWPYVVQPWDLTKARSKGTPTSSMSFACAGVNGAPVAAAVASPPSTAPPTSSPGPSIPTKAPELANQYYGLPQTAKTPVPSPTTTPATFASGSAGAARMSTKPLPTSTKATTPSAPGIRPIYIFPNGTISTNVTNPTPSGGYASGGSRLYPTGISKPVPEDDDVCEN</sequence>
<dbReference type="AlphaFoldDB" id="A0A9N9QC42"/>
<gene>
    <name evidence="3" type="ORF">HYALB_00001035</name>
</gene>
<feature type="region of interest" description="Disordered" evidence="1">
    <location>
        <begin position="479"/>
        <end position="558"/>
    </location>
</feature>
<feature type="compositionally biased region" description="Low complexity" evidence="1">
    <location>
        <begin position="513"/>
        <end position="555"/>
    </location>
</feature>
<name>A0A9N9QC42_9HELO</name>
<keyword evidence="4" id="KW-1185">Reference proteome</keyword>
<proteinExistence type="predicted"/>
<accession>A0A9N9QC42</accession>
<keyword evidence="2" id="KW-0732">Signal</keyword>
<feature type="compositionally biased region" description="Pro residues" evidence="1">
    <location>
        <begin position="484"/>
        <end position="495"/>
    </location>
</feature>
<evidence type="ECO:0000313" key="3">
    <source>
        <dbReference type="EMBL" id="CAG8982754.1"/>
    </source>
</evidence>
<dbReference type="OrthoDB" id="2890403at2759"/>
<dbReference type="PROSITE" id="PS51257">
    <property type="entry name" value="PROKAR_LIPOPROTEIN"/>
    <property type="match status" value="1"/>
</dbReference>
<organism evidence="3 4">
    <name type="scientific">Hymenoscyphus albidus</name>
    <dbReference type="NCBI Taxonomy" id="595503"/>
    <lineage>
        <taxon>Eukaryota</taxon>
        <taxon>Fungi</taxon>
        <taxon>Dikarya</taxon>
        <taxon>Ascomycota</taxon>
        <taxon>Pezizomycotina</taxon>
        <taxon>Leotiomycetes</taxon>
        <taxon>Helotiales</taxon>
        <taxon>Helotiaceae</taxon>
        <taxon>Hymenoscyphus</taxon>
    </lineage>
</organism>
<evidence type="ECO:0000256" key="1">
    <source>
        <dbReference type="SAM" id="MobiDB-lite"/>
    </source>
</evidence>
<comment type="caution">
    <text evidence="3">The sequence shown here is derived from an EMBL/GenBank/DDBJ whole genome shotgun (WGS) entry which is preliminary data.</text>
</comment>
<feature type="signal peptide" evidence="2">
    <location>
        <begin position="1"/>
        <end position="20"/>
    </location>
</feature>
<reference evidence="3" key="1">
    <citation type="submission" date="2021-07" db="EMBL/GenBank/DDBJ databases">
        <authorList>
            <person name="Durling M."/>
        </authorList>
    </citation>
    <scope>NUCLEOTIDE SEQUENCE</scope>
</reference>
<protein>
    <submittedName>
        <fullName evidence="3">Uncharacterized protein</fullName>
    </submittedName>
</protein>
<dbReference type="Proteomes" id="UP000701801">
    <property type="component" value="Unassembled WGS sequence"/>
</dbReference>
<feature type="region of interest" description="Disordered" evidence="1">
    <location>
        <begin position="571"/>
        <end position="606"/>
    </location>
</feature>
<feature type="chain" id="PRO_5040228229" evidence="2">
    <location>
        <begin position="21"/>
        <end position="606"/>
    </location>
</feature>
<evidence type="ECO:0000256" key="2">
    <source>
        <dbReference type="SAM" id="SignalP"/>
    </source>
</evidence>
<evidence type="ECO:0000313" key="4">
    <source>
        <dbReference type="Proteomes" id="UP000701801"/>
    </source>
</evidence>
<dbReference type="EMBL" id="CAJVRM010000684">
    <property type="protein sequence ID" value="CAG8982754.1"/>
    <property type="molecule type" value="Genomic_DNA"/>
</dbReference>